<name>A0ABR8U2Z9_9CELL</name>
<comment type="caution">
    <text evidence="2">The sequence shown here is derived from an EMBL/GenBank/DDBJ whole genome shotgun (WGS) entry which is preliminary data.</text>
</comment>
<sequence>MWILVVAGAATIVGLPGLYLVMATAGGGGFLLMTLVEQVLRVRTRRRIAGGARA</sequence>
<keyword evidence="1" id="KW-0472">Membrane</keyword>
<keyword evidence="1" id="KW-1133">Transmembrane helix</keyword>
<dbReference type="RefSeq" id="WP_191805212.1">
    <property type="nucleotide sequence ID" value="NZ_JACSQF010000016.1"/>
</dbReference>
<evidence type="ECO:0000256" key="1">
    <source>
        <dbReference type="SAM" id="Phobius"/>
    </source>
</evidence>
<evidence type="ECO:0000313" key="3">
    <source>
        <dbReference type="Proteomes" id="UP000655570"/>
    </source>
</evidence>
<proteinExistence type="predicted"/>
<keyword evidence="1" id="KW-0812">Transmembrane</keyword>
<evidence type="ECO:0000313" key="2">
    <source>
        <dbReference type="EMBL" id="MBD7982048.1"/>
    </source>
</evidence>
<accession>A0ABR8U2Z9</accession>
<protein>
    <submittedName>
        <fullName evidence="2">Uncharacterized protein</fullName>
    </submittedName>
</protein>
<feature type="transmembrane region" description="Helical" evidence="1">
    <location>
        <begin position="12"/>
        <end position="36"/>
    </location>
</feature>
<reference evidence="2 3" key="1">
    <citation type="submission" date="2020-08" db="EMBL/GenBank/DDBJ databases">
        <title>A Genomic Blueprint of the Chicken Gut Microbiome.</title>
        <authorList>
            <person name="Gilroy R."/>
            <person name="Ravi A."/>
            <person name="Getino M."/>
            <person name="Pursley I."/>
            <person name="Horton D.L."/>
            <person name="Alikhan N.-F."/>
            <person name="Baker D."/>
            <person name="Gharbi K."/>
            <person name="Hall N."/>
            <person name="Watson M."/>
            <person name="Adriaenssens E.M."/>
            <person name="Foster-Nyarko E."/>
            <person name="Jarju S."/>
            <person name="Secka A."/>
            <person name="Antonio M."/>
            <person name="Oren A."/>
            <person name="Chaudhuri R."/>
            <person name="La Ragione R.M."/>
            <person name="Hildebrand F."/>
            <person name="Pallen M.J."/>
        </authorList>
    </citation>
    <scope>NUCLEOTIDE SEQUENCE [LARGE SCALE GENOMIC DNA]</scope>
    <source>
        <strain evidence="2 3">Sa2CUA9</strain>
    </source>
</reference>
<organism evidence="2 3">
    <name type="scientific">Oerskovia merdavium</name>
    <dbReference type="NCBI Taxonomy" id="2762227"/>
    <lineage>
        <taxon>Bacteria</taxon>
        <taxon>Bacillati</taxon>
        <taxon>Actinomycetota</taxon>
        <taxon>Actinomycetes</taxon>
        <taxon>Micrococcales</taxon>
        <taxon>Cellulomonadaceae</taxon>
        <taxon>Oerskovia</taxon>
    </lineage>
</organism>
<keyword evidence="3" id="KW-1185">Reference proteome</keyword>
<gene>
    <name evidence="2" type="ORF">H9641_15160</name>
</gene>
<dbReference type="EMBL" id="JACSQF010000016">
    <property type="protein sequence ID" value="MBD7982048.1"/>
    <property type="molecule type" value="Genomic_DNA"/>
</dbReference>
<dbReference type="Proteomes" id="UP000655570">
    <property type="component" value="Unassembled WGS sequence"/>
</dbReference>